<keyword evidence="3" id="KW-1185">Reference proteome</keyword>
<dbReference type="PANTHER" id="PTHR45458:SF1">
    <property type="entry name" value="SHORT CHAIN DEHYDROGENASE"/>
    <property type="match status" value="1"/>
</dbReference>
<dbReference type="SUPFAM" id="SSF51735">
    <property type="entry name" value="NAD(P)-binding Rossmann-fold domains"/>
    <property type="match status" value="1"/>
</dbReference>
<proteinExistence type="inferred from homology"/>
<accession>A0A286HW08</accession>
<sequence>MTNILITGTNRGIGLEMAKQALAKGWTVYGSAREEATGPDAHICEHPRFHDLRFDVTGHAALRQAAAGIDAPIDVLINNAGIIGPDRQSVLEMDFDGFAKTLGVNTLAPLAVSQAFLPHLRRSANPRILTVSSWMGSLSHAKSDRIAYRASKAAVNKVMQGLATDLAPMGIAVASLHPGWVRTDMGGAGADIAPVESAAGILKLAENLTLEGTGQFYNWDGSLLAW</sequence>
<dbReference type="GO" id="GO:0016616">
    <property type="term" value="F:oxidoreductase activity, acting on the CH-OH group of donors, NAD or NADP as acceptor"/>
    <property type="evidence" value="ECO:0007669"/>
    <property type="project" value="TreeGrafter"/>
</dbReference>
<dbReference type="EMBL" id="OCPC01000001">
    <property type="protein sequence ID" value="SOE11995.1"/>
    <property type="molecule type" value="Genomic_DNA"/>
</dbReference>
<reference evidence="3" key="1">
    <citation type="submission" date="2017-08" db="EMBL/GenBank/DDBJ databases">
        <authorList>
            <person name="Varghese N."/>
            <person name="Submissions S."/>
        </authorList>
    </citation>
    <scope>NUCLEOTIDE SEQUENCE [LARGE SCALE GENOMIC DNA]</scope>
    <source>
        <strain evidence="3">KCTC 23107</strain>
    </source>
</reference>
<dbReference type="OrthoDB" id="9785826at2"/>
<dbReference type="CDD" id="cd05325">
    <property type="entry name" value="carb_red_sniffer_like_SDR_c"/>
    <property type="match status" value="1"/>
</dbReference>
<dbReference type="InterPro" id="IPR036291">
    <property type="entry name" value="NAD(P)-bd_dom_sf"/>
</dbReference>
<dbReference type="PRINTS" id="PR00080">
    <property type="entry name" value="SDRFAMILY"/>
</dbReference>
<dbReference type="PANTHER" id="PTHR45458">
    <property type="entry name" value="SHORT-CHAIN DEHYDROGENASE/REDUCTASE SDR"/>
    <property type="match status" value="1"/>
</dbReference>
<dbReference type="Pfam" id="PF00106">
    <property type="entry name" value="adh_short"/>
    <property type="match status" value="1"/>
</dbReference>
<organism evidence="2 3">
    <name type="scientific">Hoeflea halophila</name>
    <dbReference type="NCBI Taxonomy" id="714899"/>
    <lineage>
        <taxon>Bacteria</taxon>
        <taxon>Pseudomonadati</taxon>
        <taxon>Pseudomonadota</taxon>
        <taxon>Alphaproteobacteria</taxon>
        <taxon>Hyphomicrobiales</taxon>
        <taxon>Rhizobiaceae</taxon>
        <taxon>Hoeflea</taxon>
    </lineage>
</organism>
<dbReference type="RefSeq" id="WP_097105351.1">
    <property type="nucleotide sequence ID" value="NZ_OCPC01000001.1"/>
</dbReference>
<dbReference type="Proteomes" id="UP000219465">
    <property type="component" value="Unassembled WGS sequence"/>
</dbReference>
<dbReference type="InterPro" id="IPR002347">
    <property type="entry name" value="SDR_fam"/>
</dbReference>
<evidence type="ECO:0000313" key="2">
    <source>
        <dbReference type="EMBL" id="SOE11995.1"/>
    </source>
</evidence>
<dbReference type="InterPro" id="IPR052184">
    <property type="entry name" value="SDR_enzymes"/>
</dbReference>
<name>A0A286HW08_9HYPH</name>
<evidence type="ECO:0000313" key="3">
    <source>
        <dbReference type="Proteomes" id="UP000219465"/>
    </source>
</evidence>
<dbReference type="AlphaFoldDB" id="A0A286HW08"/>
<evidence type="ECO:0000256" key="1">
    <source>
        <dbReference type="RuleBase" id="RU000363"/>
    </source>
</evidence>
<gene>
    <name evidence="2" type="ORF">SAMN05877838_0863</name>
</gene>
<protein>
    <submittedName>
        <fullName evidence="2">NAD(P)-dependent dehydrogenase (Short-subunit alcohol dehydrogenase family)</fullName>
    </submittedName>
</protein>
<dbReference type="Gene3D" id="3.40.50.720">
    <property type="entry name" value="NAD(P)-binding Rossmann-like Domain"/>
    <property type="match status" value="1"/>
</dbReference>
<comment type="similarity">
    <text evidence="1">Belongs to the short-chain dehydrogenases/reductases (SDR) family.</text>
</comment>
<dbReference type="PRINTS" id="PR00081">
    <property type="entry name" value="GDHRDH"/>
</dbReference>